<proteinExistence type="predicted"/>
<sequence>MGLFTLTVFQASQM</sequence>
<dbReference type="EMBL" id="GBXM01059972">
    <property type="protein sequence ID" value="JAH48605.1"/>
    <property type="molecule type" value="Transcribed_RNA"/>
</dbReference>
<name>A0A0E9T6M8_ANGAN</name>
<organism evidence="1">
    <name type="scientific">Anguilla anguilla</name>
    <name type="common">European freshwater eel</name>
    <name type="synonym">Muraena anguilla</name>
    <dbReference type="NCBI Taxonomy" id="7936"/>
    <lineage>
        <taxon>Eukaryota</taxon>
        <taxon>Metazoa</taxon>
        <taxon>Chordata</taxon>
        <taxon>Craniata</taxon>
        <taxon>Vertebrata</taxon>
        <taxon>Euteleostomi</taxon>
        <taxon>Actinopterygii</taxon>
        <taxon>Neopterygii</taxon>
        <taxon>Teleostei</taxon>
        <taxon>Anguilliformes</taxon>
        <taxon>Anguillidae</taxon>
        <taxon>Anguilla</taxon>
    </lineage>
</organism>
<protein>
    <submittedName>
        <fullName evidence="1">Uncharacterized protein</fullName>
    </submittedName>
</protein>
<reference evidence="1" key="2">
    <citation type="journal article" date="2015" name="Fish Shellfish Immunol.">
        <title>Early steps in the European eel (Anguilla anguilla)-Vibrio vulnificus interaction in the gills: Role of the RtxA13 toxin.</title>
        <authorList>
            <person name="Callol A."/>
            <person name="Pajuelo D."/>
            <person name="Ebbesson L."/>
            <person name="Teles M."/>
            <person name="MacKenzie S."/>
            <person name="Amaro C."/>
        </authorList>
    </citation>
    <scope>NUCLEOTIDE SEQUENCE</scope>
</reference>
<accession>A0A0E9T6M8</accession>
<evidence type="ECO:0000313" key="1">
    <source>
        <dbReference type="EMBL" id="JAH48605.1"/>
    </source>
</evidence>
<reference evidence="1" key="1">
    <citation type="submission" date="2014-11" db="EMBL/GenBank/DDBJ databases">
        <authorList>
            <person name="Amaro Gonzalez C."/>
        </authorList>
    </citation>
    <scope>NUCLEOTIDE SEQUENCE</scope>
</reference>